<sequence>MAVARPSASTVARAGSASASGSSAPSAYPSPAQSYPVSYPQPGRTARPLRSSPLAGPALSSNPSILDAGTSRSDISARSPSRTPPSSVLSHSGSASASTSSFSSHAHPRPPSAPSAASRPSKSASAIPTLALFRRQPKDALLPPPPTHARSASLPSHSASLPSRSLQSPAASAIPKTYSPATSPLPPPSTSRDPKDNWMSSSPFGPATTPRFSRVALASPTVVMPLSAREYRRQKRASLSASSSVSTAADRDKGKARERTASRPSSAGGRIDSRPDALGSSDNDTAPIPRVLHLTPVPERPLSTASSIGTFVSFTSDNEPAVQVVPVRNDIDDSDLPPARPRHKRSLSASAIGAQRRSRRSLVDVMNRLSHMSAASGDTVFFDVGEEGEQEGRGAEASTGEPGKSDERVDESGRKDEDSVPVVTAELEGAPPSTAEEPEPRQVQQQERTRRVRIAEISELLAAPQSQPRPLFPRLGSKFLEHPMDDAQSAEGLGSHADVSDHPDLGASGAQSGDSTELDIQPSPKAEAPVRRKLTKSRPAPPPASPPKLSPTTNIKTSSISSPIPWISRSTSPSSRQSSDSNAHSRGGSGGPETTTQDNEPEKSTEKEKPRTRTRRNTFLFIPAPSFHRRAKTTSTTSSATTTTTTTTPNTIYRPPKPLSPESGFGTDSTASSITITPTTPTLARQNIGYSPSPISTSSSSGSTPSLNLSTYTNTTITRDTSVASVLPSGLISPPVADYLPERSPSNPRTAVPRGYKPSHLKDYITGDDDEGAARGRATGVKRSFDEPRPFPPTTNSNSNGGRANQESQLQAATFPSSGDESANSSASLSTVSSYASFSSVSASISSVPYPATPPPQSAFVGALSAALSARGGKGQSLSPSSTPPPLPEILHPMWTVPLTTISASPPSPSARSSRRTTLPSSPSPPPTPSRPIFIPAPGPMSASIHSASTPGKLKRRPQTSPGFSSKASLPIDHRPDGNAIYGPGAETGARTNGPRSNTPRFKNVLRGLLGRNAGVKVTA</sequence>
<reference evidence="1" key="1">
    <citation type="journal article" date="2021" name="New Phytol.">
        <title>Evolutionary innovations through gain and loss of genes in the ectomycorrhizal Boletales.</title>
        <authorList>
            <person name="Wu G."/>
            <person name="Miyauchi S."/>
            <person name="Morin E."/>
            <person name="Kuo A."/>
            <person name="Drula E."/>
            <person name="Varga T."/>
            <person name="Kohler A."/>
            <person name="Feng B."/>
            <person name="Cao Y."/>
            <person name="Lipzen A."/>
            <person name="Daum C."/>
            <person name="Hundley H."/>
            <person name="Pangilinan J."/>
            <person name="Johnson J."/>
            <person name="Barry K."/>
            <person name="LaButti K."/>
            <person name="Ng V."/>
            <person name="Ahrendt S."/>
            <person name="Min B."/>
            <person name="Choi I.G."/>
            <person name="Park H."/>
            <person name="Plett J.M."/>
            <person name="Magnuson J."/>
            <person name="Spatafora J.W."/>
            <person name="Nagy L.G."/>
            <person name="Henrissat B."/>
            <person name="Grigoriev I.V."/>
            <person name="Yang Z.L."/>
            <person name="Xu J."/>
            <person name="Martin F.M."/>
        </authorList>
    </citation>
    <scope>NUCLEOTIDE SEQUENCE</scope>
    <source>
        <strain evidence="1">KUC20120723A-06</strain>
    </source>
</reference>
<protein>
    <submittedName>
        <fullName evidence="1">Uncharacterized protein</fullName>
    </submittedName>
</protein>
<evidence type="ECO:0000313" key="1">
    <source>
        <dbReference type="EMBL" id="KAH7929294.1"/>
    </source>
</evidence>
<proteinExistence type="predicted"/>
<evidence type="ECO:0000313" key="2">
    <source>
        <dbReference type="Proteomes" id="UP000790709"/>
    </source>
</evidence>
<keyword evidence="2" id="KW-1185">Reference proteome</keyword>
<dbReference type="Proteomes" id="UP000790709">
    <property type="component" value="Unassembled WGS sequence"/>
</dbReference>
<comment type="caution">
    <text evidence="1">The sequence shown here is derived from an EMBL/GenBank/DDBJ whole genome shotgun (WGS) entry which is preliminary data.</text>
</comment>
<accession>A0ACB8BUI5</accession>
<gene>
    <name evidence="1" type="ORF">BV22DRAFT_142263</name>
</gene>
<dbReference type="EMBL" id="MU266343">
    <property type="protein sequence ID" value="KAH7929294.1"/>
    <property type="molecule type" value="Genomic_DNA"/>
</dbReference>
<name>A0ACB8BUI5_9AGAM</name>
<organism evidence="1 2">
    <name type="scientific">Leucogyrophana mollusca</name>
    <dbReference type="NCBI Taxonomy" id="85980"/>
    <lineage>
        <taxon>Eukaryota</taxon>
        <taxon>Fungi</taxon>
        <taxon>Dikarya</taxon>
        <taxon>Basidiomycota</taxon>
        <taxon>Agaricomycotina</taxon>
        <taxon>Agaricomycetes</taxon>
        <taxon>Agaricomycetidae</taxon>
        <taxon>Boletales</taxon>
        <taxon>Boletales incertae sedis</taxon>
        <taxon>Leucogyrophana</taxon>
    </lineage>
</organism>